<name>A0A645GB70_9ZZZZ</name>
<dbReference type="InterPro" id="IPR051906">
    <property type="entry name" value="TolC-like"/>
</dbReference>
<evidence type="ECO:0000313" key="7">
    <source>
        <dbReference type="EMBL" id="MPN23222.1"/>
    </source>
</evidence>
<dbReference type="SUPFAM" id="SSF56954">
    <property type="entry name" value="Outer membrane efflux proteins (OEP)"/>
    <property type="match status" value="1"/>
</dbReference>
<protein>
    <recommendedName>
        <fullName evidence="8">Outer membrane protein TolC</fullName>
    </recommendedName>
</protein>
<evidence type="ECO:0008006" key="8">
    <source>
        <dbReference type="Google" id="ProtNLM"/>
    </source>
</evidence>
<evidence type="ECO:0000256" key="4">
    <source>
        <dbReference type="ARBA" id="ARBA00022692"/>
    </source>
</evidence>
<dbReference type="GO" id="GO:0015562">
    <property type="term" value="F:efflux transmembrane transporter activity"/>
    <property type="evidence" value="ECO:0007669"/>
    <property type="project" value="InterPro"/>
</dbReference>
<dbReference type="InterPro" id="IPR003423">
    <property type="entry name" value="OMP_efflux"/>
</dbReference>
<comment type="caution">
    <text evidence="7">The sequence shown here is derived from an EMBL/GenBank/DDBJ whole genome shotgun (WGS) entry which is preliminary data.</text>
</comment>
<organism evidence="7">
    <name type="scientific">bioreactor metagenome</name>
    <dbReference type="NCBI Taxonomy" id="1076179"/>
    <lineage>
        <taxon>unclassified sequences</taxon>
        <taxon>metagenomes</taxon>
        <taxon>ecological metagenomes</taxon>
    </lineage>
</organism>
<dbReference type="Gene3D" id="1.20.1600.10">
    <property type="entry name" value="Outer membrane efflux proteins (OEP)"/>
    <property type="match status" value="1"/>
</dbReference>
<comment type="subcellular location">
    <subcellularLocation>
        <location evidence="1">Cell outer membrane</location>
    </subcellularLocation>
</comment>
<keyword evidence="5" id="KW-0472">Membrane</keyword>
<sequence length="204" mass="23292">MISEFHGESVDNLYNQSKDLPEIKSAALNFRNSQLQLSIAKGASYPVVSFSAGYGTYYSDQREELIMDQFNDNRNPSVTFGLSIPIFNNWQTNTSIKNARLGVRSAEIDVRTAEQTLYKDIQQANNEALAYYEKYKAGIDNVKSMEESFRYVQQKFEVGVLNATDYTVAKTNLFKAMSELSQAKYQFVFQLKILDYYKGLPITL</sequence>
<keyword evidence="2" id="KW-0813">Transport</keyword>
<gene>
    <name evidence="7" type="ORF">SDC9_170610</name>
</gene>
<evidence type="ECO:0000256" key="2">
    <source>
        <dbReference type="ARBA" id="ARBA00022448"/>
    </source>
</evidence>
<reference evidence="7" key="1">
    <citation type="submission" date="2019-08" db="EMBL/GenBank/DDBJ databases">
        <authorList>
            <person name="Kucharzyk K."/>
            <person name="Murdoch R.W."/>
            <person name="Higgins S."/>
            <person name="Loffler F."/>
        </authorList>
    </citation>
    <scope>NUCLEOTIDE SEQUENCE</scope>
</reference>
<evidence type="ECO:0000256" key="6">
    <source>
        <dbReference type="ARBA" id="ARBA00023237"/>
    </source>
</evidence>
<keyword evidence="3" id="KW-1134">Transmembrane beta strand</keyword>
<dbReference type="AlphaFoldDB" id="A0A645GB70"/>
<evidence type="ECO:0000256" key="3">
    <source>
        <dbReference type="ARBA" id="ARBA00022452"/>
    </source>
</evidence>
<evidence type="ECO:0000256" key="5">
    <source>
        <dbReference type="ARBA" id="ARBA00023136"/>
    </source>
</evidence>
<dbReference type="PANTHER" id="PTHR30026:SF20">
    <property type="entry name" value="OUTER MEMBRANE PROTEIN TOLC"/>
    <property type="match status" value="1"/>
</dbReference>
<dbReference type="PANTHER" id="PTHR30026">
    <property type="entry name" value="OUTER MEMBRANE PROTEIN TOLC"/>
    <property type="match status" value="1"/>
</dbReference>
<accession>A0A645GB70</accession>
<proteinExistence type="predicted"/>
<keyword evidence="6" id="KW-0998">Cell outer membrane</keyword>
<keyword evidence="4" id="KW-0812">Transmembrane</keyword>
<dbReference type="Pfam" id="PF02321">
    <property type="entry name" value="OEP"/>
    <property type="match status" value="1"/>
</dbReference>
<dbReference type="EMBL" id="VSSQ01071668">
    <property type="protein sequence ID" value="MPN23222.1"/>
    <property type="molecule type" value="Genomic_DNA"/>
</dbReference>
<dbReference type="GO" id="GO:0009279">
    <property type="term" value="C:cell outer membrane"/>
    <property type="evidence" value="ECO:0007669"/>
    <property type="project" value="UniProtKB-SubCell"/>
</dbReference>
<dbReference type="GO" id="GO:1990281">
    <property type="term" value="C:efflux pump complex"/>
    <property type="evidence" value="ECO:0007669"/>
    <property type="project" value="TreeGrafter"/>
</dbReference>
<dbReference type="GO" id="GO:0015288">
    <property type="term" value="F:porin activity"/>
    <property type="evidence" value="ECO:0007669"/>
    <property type="project" value="TreeGrafter"/>
</dbReference>
<evidence type="ECO:0000256" key="1">
    <source>
        <dbReference type="ARBA" id="ARBA00004442"/>
    </source>
</evidence>